<evidence type="ECO:0000256" key="1">
    <source>
        <dbReference type="ARBA" id="ARBA00022468"/>
    </source>
</evidence>
<accession>A0A5E4Q4A1</accession>
<dbReference type="PROSITE" id="PS00509">
    <property type="entry name" value="RAS_GTPASE_ACTIV_1"/>
    <property type="match status" value="1"/>
</dbReference>
<dbReference type="Proteomes" id="UP000324832">
    <property type="component" value="Unassembled WGS sequence"/>
</dbReference>
<keyword evidence="1" id="KW-0343">GTPase activation</keyword>
<reference evidence="3 4" key="1">
    <citation type="submission" date="2017-07" db="EMBL/GenBank/DDBJ databases">
        <authorList>
            <person name="Talla V."/>
            <person name="Backstrom N."/>
        </authorList>
    </citation>
    <scope>NUCLEOTIDE SEQUENCE [LARGE SCALE GENOMIC DNA]</scope>
</reference>
<evidence type="ECO:0000313" key="4">
    <source>
        <dbReference type="Proteomes" id="UP000324832"/>
    </source>
</evidence>
<sequence>MSTCTASPSDAHASETSTHLLRWYPLSEGDKPQSPPRAPAPAAAPALRIKCRYQCVDVLPLDNYARFLDYLKKNYRRLCEYLEPVIGVKAKEDIGCALVLCMAGAGLAPRYLADVVALDVRRTGDHSLTFRGNSLATKSMEAYLKLVGDQYLQCEVDPLRAGSSAALRRQQAALRDAVTAAWRAISTSAPRFPPPLRDCFATFRERLTSMGREDISDNLISASIFLRFLCPAILSPSLFGITHEYPNERAARNLTLVAKTLQTLANFTRFQGKEAFMEFLNDFLEQEAPNMKAFLRAISDSKRNSSTSQGSNGSEASQLGTVEVDPEWAPHVDLGKQLATLHGLLVDSLPKLPPGRIQQAMIMDRQPFPLTIYLDSTIPPAVLH</sequence>
<dbReference type="SUPFAM" id="SSF48350">
    <property type="entry name" value="GTPase activation domain, GAP"/>
    <property type="match status" value="1"/>
</dbReference>
<dbReference type="InterPro" id="IPR023152">
    <property type="entry name" value="RasGAP_CS"/>
</dbReference>
<proteinExistence type="predicted"/>
<organism evidence="3 4">
    <name type="scientific">Leptidea sinapis</name>
    <dbReference type="NCBI Taxonomy" id="189913"/>
    <lineage>
        <taxon>Eukaryota</taxon>
        <taxon>Metazoa</taxon>
        <taxon>Ecdysozoa</taxon>
        <taxon>Arthropoda</taxon>
        <taxon>Hexapoda</taxon>
        <taxon>Insecta</taxon>
        <taxon>Pterygota</taxon>
        <taxon>Neoptera</taxon>
        <taxon>Endopterygota</taxon>
        <taxon>Lepidoptera</taxon>
        <taxon>Glossata</taxon>
        <taxon>Ditrysia</taxon>
        <taxon>Papilionoidea</taxon>
        <taxon>Pieridae</taxon>
        <taxon>Dismorphiinae</taxon>
        <taxon>Leptidea</taxon>
    </lineage>
</organism>
<dbReference type="CDD" id="cd05136">
    <property type="entry name" value="RasGAP_DAB2IP"/>
    <property type="match status" value="1"/>
</dbReference>
<keyword evidence="4" id="KW-1185">Reference proteome</keyword>
<dbReference type="Pfam" id="PF00616">
    <property type="entry name" value="RasGAP"/>
    <property type="match status" value="1"/>
</dbReference>
<evidence type="ECO:0000259" key="2">
    <source>
        <dbReference type="PROSITE" id="PS50018"/>
    </source>
</evidence>
<dbReference type="InterPro" id="IPR001936">
    <property type="entry name" value="RasGAP_dom"/>
</dbReference>
<dbReference type="PANTHER" id="PTHR10194:SF60">
    <property type="entry name" value="RAS GTPASE-ACTIVATING PROTEIN RASKOL"/>
    <property type="match status" value="1"/>
</dbReference>
<dbReference type="EMBL" id="FZQP02001293">
    <property type="protein sequence ID" value="VVC92380.1"/>
    <property type="molecule type" value="Genomic_DNA"/>
</dbReference>
<dbReference type="PANTHER" id="PTHR10194">
    <property type="entry name" value="RAS GTPASE-ACTIVATING PROTEINS"/>
    <property type="match status" value="1"/>
</dbReference>
<name>A0A5E4Q4A1_9NEOP</name>
<gene>
    <name evidence="3" type="ORF">LSINAPIS_LOCUS4844</name>
</gene>
<dbReference type="AlphaFoldDB" id="A0A5E4Q4A1"/>
<dbReference type="PROSITE" id="PS50018">
    <property type="entry name" value="RAS_GTPASE_ACTIV_2"/>
    <property type="match status" value="1"/>
</dbReference>
<dbReference type="InterPro" id="IPR008936">
    <property type="entry name" value="Rho_GTPase_activation_prot"/>
</dbReference>
<protein>
    <recommendedName>
        <fullName evidence="2">Ras-GAP domain-containing protein</fullName>
    </recommendedName>
</protein>
<dbReference type="SMART" id="SM00323">
    <property type="entry name" value="RasGAP"/>
    <property type="match status" value="1"/>
</dbReference>
<evidence type="ECO:0000313" key="3">
    <source>
        <dbReference type="EMBL" id="VVC92380.1"/>
    </source>
</evidence>
<dbReference type="GO" id="GO:0005096">
    <property type="term" value="F:GTPase activator activity"/>
    <property type="evidence" value="ECO:0007669"/>
    <property type="project" value="UniProtKB-KW"/>
</dbReference>
<dbReference type="Gene3D" id="1.10.506.10">
    <property type="entry name" value="GTPase Activation - p120gap, domain 1"/>
    <property type="match status" value="1"/>
</dbReference>
<dbReference type="InterPro" id="IPR039360">
    <property type="entry name" value="Ras_GTPase"/>
</dbReference>
<dbReference type="Gene3D" id="1.10.506.20">
    <property type="match status" value="1"/>
</dbReference>
<feature type="domain" description="Ras-GAP" evidence="2">
    <location>
        <begin position="90"/>
        <end position="266"/>
    </location>
</feature>